<dbReference type="Pfam" id="PF00534">
    <property type="entry name" value="Glycos_transf_1"/>
    <property type="match status" value="1"/>
</dbReference>
<organism evidence="2 3">
    <name type="scientific">Candidatus Collierbacteria bacterium CG17_big_fil_post_rev_8_21_14_2_50_45_7</name>
    <dbReference type="NCBI Taxonomy" id="1974536"/>
    <lineage>
        <taxon>Bacteria</taxon>
        <taxon>Candidatus Collieribacteriota</taxon>
    </lineage>
</organism>
<reference evidence="3" key="1">
    <citation type="submission" date="2017-09" db="EMBL/GenBank/DDBJ databases">
        <title>Depth-based differentiation of microbial function through sediment-hosted aquifers and enrichment of novel symbionts in the deep terrestrial subsurface.</title>
        <authorList>
            <person name="Probst A.J."/>
            <person name="Ladd B."/>
            <person name="Jarett J.K."/>
            <person name="Geller-Mcgrath D.E."/>
            <person name="Sieber C.M.K."/>
            <person name="Emerson J.B."/>
            <person name="Anantharaman K."/>
            <person name="Thomas B.C."/>
            <person name="Malmstrom R."/>
            <person name="Stieglmeier M."/>
            <person name="Klingl A."/>
            <person name="Woyke T."/>
            <person name="Ryan C.M."/>
            <person name="Banfield J.F."/>
        </authorList>
    </citation>
    <scope>NUCLEOTIDE SEQUENCE [LARGE SCALE GENOMIC DNA]</scope>
</reference>
<evidence type="ECO:0000259" key="1">
    <source>
        <dbReference type="Pfam" id="PF00534"/>
    </source>
</evidence>
<dbReference type="Proteomes" id="UP000230556">
    <property type="component" value="Unassembled WGS sequence"/>
</dbReference>
<proteinExistence type="predicted"/>
<accession>A0A2M7FQB6</accession>
<dbReference type="GO" id="GO:0004377">
    <property type="term" value="F:GDP-Man:Man(3)GlcNAc(2)-PP-Dol alpha-1,2-mannosyltransferase activity"/>
    <property type="evidence" value="ECO:0007669"/>
    <property type="project" value="InterPro"/>
</dbReference>
<sequence>MLGIPLKNPRLDSKIKELYFKGHTIAMFQATKVYDLVVYLSDGSIPLLGGKRNIIHMQVPFHGVHGKSWKNQLKKRFIHHVIVNSHFTKEVVDKEYDLNSTILYPPVKIITCTAPKENIILSVGRFEPSLNAKKQDVLIDVFRVLSRQLAGWKLVLVGASSSDDWLKQLQTRALGLPVEFAVNASYDKLCELYARSSIYWHAAGYGIDEDKNPELTEHFGISIVEAVSAGCIPLVVPRGGQGEIVTNSDLHWVTKEELLDKTLALIANIDKAKYLTEIKIDAYTDTTFAADLAKLIV</sequence>
<dbReference type="GO" id="GO:0006487">
    <property type="term" value="P:protein N-linked glycosylation"/>
    <property type="evidence" value="ECO:0007669"/>
    <property type="project" value="TreeGrafter"/>
</dbReference>
<name>A0A2M7FQB6_9BACT</name>
<comment type="caution">
    <text evidence="2">The sequence shown here is derived from an EMBL/GenBank/DDBJ whole genome shotgun (WGS) entry which is preliminary data.</text>
</comment>
<dbReference type="EMBL" id="PFFO01000082">
    <property type="protein sequence ID" value="PIW07920.1"/>
    <property type="molecule type" value="Genomic_DNA"/>
</dbReference>
<dbReference type="PANTHER" id="PTHR45919">
    <property type="entry name" value="GDP-MAN:MAN(3)GLCNAC(2)-PP-DOL ALPHA-1,2-MANNOSYLTRANSFERASE"/>
    <property type="match status" value="1"/>
</dbReference>
<protein>
    <recommendedName>
        <fullName evidence="1">Glycosyl transferase family 1 domain-containing protein</fullName>
    </recommendedName>
</protein>
<evidence type="ECO:0000313" key="3">
    <source>
        <dbReference type="Proteomes" id="UP000230556"/>
    </source>
</evidence>
<gene>
    <name evidence="2" type="ORF">COW38_01820</name>
</gene>
<dbReference type="GO" id="GO:0016020">
    <property type="term" value="C:membrane"/>
    <property type="evidence" value="ECO:0007669"/>
    <property type="project" value="TreeGrafter"/>
</dbReference>
<dbReference type="PANTHER" id="PTHR45919:SF1">
    <property type="entry name" value="GDP-MAN:MAN(3)GLCNAC(2)-PP-DOL ALPHA-1,2-MANNOSYLTRANSFERASE"/>
    <property type="match status" value="1"/>
</dbReference>
<dbReference type="Gene3D" id="3.40.50.2000">
    <property type="entry name" value="Glycogen Phosphorylase B"/>
    <property type="match status" value="1"/>
</dbReference>
<dbReference type="SUPFAM" id="SSF53756">
    <property type="entry name" value="UDP-Glycosyltransferase/glycogen phosphorylase"/>
    <property type="match status" value="1"/>
</dbReference>
<dbReference type="InterPro" id="IPR038013">
    <property type="entry name" value="ALG11"/>
</dbReference>
<dbReference type="AlphaFoldDB" id="A0A2M7FQB6"/>
<evidence type="ECO:0000313" key="2">
    <source>
        <dbReference type="EMBL" id="PIW07920.1"/>
    </source>
</evidence>
<feature type="domain" description="Glycosyl transferase family 1" evidence="1">
    <location>
        <begin position="115"/>
        <end position="258"/>
    </location>
</feature>
<dbReference type="InterPro" id="IPR001296">
    <property type="entry name" value="Glyco_trans_1"/>
</dbReference>